<feature type="domain" description="Pyruvate phosphate dikinase AMP/ATP-binding" evidence="3">
    <location>
        <begin position="46"/>
        <end position="270"/>
    </location>
</feature>
<dbReference type="Gene3D" id="3.30.470.20">
    <property type="entry name" value="ATP-grasp fold, B domain"/>
    <property type="match status" value="1"/>
</dbReference>
<name>A0A271J393_9BACT</name>
<dbReference type="Gene3D" id="3.50.30.10">
    <property type="entry name" value="Phosphohistidine domain"/>
    <property type="match status" value="1"/>
</dbReference>
<feature type="domain" description="PEP-utilising enzyme mobile" evidence="2">
    <location>
        <begin position="764"/>
        <end position="834"/>
    </location>
</feature>
<dbReference type="RefSeq" id="WP_095511491.1">
    <property type="nucleotide sequence ID" value="NZ_MQWD01000001.1"/>
</dbReference>
<dbReference type="SUPFAM" id="SSF56059">
    <property type="entry name" value="Glutathione synthetase ATP-binding domain-like"/>
    <property type="match status" value="1"/>
</dbReference>
<dbReference type="SUPFAM" id="SSF52009">
    <property type="entry name" value="Phosphohistidine domain"/>
    <property type="match status" value="1"/>
</dbReference>
<protein>
    <recommendedName>
        <fullName evidence="6">Phosphoenolpyruvate synthase</fullName>
    </recommendedName>
</protein>
<evidence type="ECO:0000256" key="1">
    <source>
        <dbReference type="SAM" id="MobiDB-lite"/>
    </source>
</evidence>
<dbReference type="EMBL" id="MQWD01000001">
    <property type="protein sequence ID" value="PAP77820.1"/>
    <property type="molecule type" value="Genomic_DNA"/>
</dbReference>
<dbReference type="Proteomes" id="UP000216339">
    <property type="component" value="Unassembled WGS sequence"/>
</dbReference>
<proteinExistence type="predicted"/>
<evidence type="ECO:0008006" key="6">
    <source>
        <dbReference type="Google" id="ProtNLM"/>
    </source>
</evidence>
<sequence length="841" mass="90061">MSAPDLQTDAAPDRATWGGKGMALARLLDLGFPVPPLAVVPPDADDVDAAVAESLGRLAHPPFVAVRSSAADEDGAAHAFAGALDSFLFVPPERVAERVRDVRRSGDGERVRAYRAARGLDGSTRPPAVLIQQIVDADVSGVAFSADPVTGDADVVVISAAWGLGSALVDGRAEAETLRLGADGEVRARTPGVQKVADRFDARAGEGVAEVSVDESGPVLSDIDARRIAALARSAADAMGGPQDVEWAIADGELWLLQARPVTALPAQSDGRIRLWDNANIVESYAGVTTPLTYSFARRAYAAVYREFCRILKVPESRVEAEAETFEQMIGLIRGRVYYNLGSWYRVLALLPGYRLNAGLMEGMMGVRDGIPDGLRPEPPSAGRIADAFALARTVLGLVAAHVRLPRMRRDFLWRVDDALRRHGATTDGMGLDALAEAYATLDRTLLRRWDAPLVNDFFAMIWFGLAQRAAERWIGPGALGGLLAGDGDVISAEPARCVEAMAREAAADPAWVEMLLAADRAAVESGLADRPTMAADVAAYVARFGDRCLEELKLESPTLADDPTPLYRSVGARAVRIADGDAREPGSDAVRQRAEAEARASDALRGHPLRRLLFGVLLRNARDRVRDRENLRFERTRVFGRARRLVLAMGQRLTEAGHLDGARDVFWLEIEELLGLARGTAASLDVGGLAAVRRVEFEGYRDGSAPPDRFTTRGPVATSELVPDRPAPAEPESGAVRTGLGCCAGVVEGRVRVVRDPRGVELAPGTILVAERTDPGWVLLFPACAGLVVERGSLLSHSAIVARELGIPAAVAVPGVTEWLRDGDRVRLDGATGRVERIDE</sequence>
<dbReference type="AlphaFoldDB" id="A0A271J393"/>
<keyword evidence="5" id="KW-1185">Reference proteome</keyword>
<accession>A0A271J393</accession>
<dbReference type="Pfam" id="PF00391">
    <property type="entry name" value="PEP-utilizers"/>
    <property type="match status" value="1"/>
</dbReference>
<comment type="caution">
    <text evidence="4">The sequence shown here is derived from an EMBL/GenBank/DDBJ whole genome shotgun (WGS) entry which is preliminary data.</text>
</comment>
<dbReference type="InterPro" id="IPR002192">
    <property type="entry name" value="PPDK_AMP/ATP-bd"/>
</dbReference>
<organism evidence="4 5">
    <name type="scientific">Rubrivirga marina</name>
    <dbReference type="NCBI Taxonomy" id="1196024"/>
    <lineage>
        <taxon>Bacteria</taxon>
        <taxon>Pseudomonadati</taxon>
        <taxon>Rhodothermota</taxon>
        <taxon>Rhodothermia</taxon>
        <taxon>Rhodothermales</taxon>
        <taxon>Rubricoccaceae</taxon>
        <taxon>Rubrivirga</taxon>
    </lineage>
</organism>
<evidence type="ECO:0000313" key="5">
    <source>
        <dbReference type="Proteomes" id="UP000216339"/>
    </source>
</evidence>
<dbReference type="PANTHER" id="PTHR43615">
    <property type="entry name" value="PHOSPHOENOLPYRUVATE SYNTHASE-RELATED"/>
    <property type="match status" value="1"/>
</dbReference>
<dbReference type="InterPro" id="IPR013815">
    <property type="entry name" value="ATP_grasp_subdomain_1"/>
</dbReference>
<dbReference type="Pfam" id="PF01326">
    <property type="entry name" value="PPDK_N"/>
    <property type="match status" value="1"/>
</dbReference>
<dbReference type="InterPro" id="IPR036637">
    <property type="entry name" value="Phosphohistidine_dom_sf"/>
</dbReference>
<gene>
    <name evidence="4" type="ORF">BSZ37_15905</name>
</gene>
<dbReference type="PANTHER" id="PTHR43615:SF1">
    <property type="entry name" value="PPDK_N DOMAIN-CONTAINING PROTEIN"/>
    <property type="match status" value="1"/>
</dbReference>
<evidence type="ECO:0000259" key="2">
    <source>
        <dbReference type="Pfam" id="PF00391"/>
    </source>
</evidence>
<dbReference type="GO" id="GO:0016301">
    <property type="term" value="F:kinase activity"/>
    <property type="evidence" value="ECO:0007669"/>
    <property type="project" value="InterPro"/>
</dbReference>
<feature type="region of interest" description="Disordered" evidence="1">
    <location>
        <begin position="705"/>
        <end position="735"/>
    </location>
</feature>
<dbReference type="OrthoDB" id="9765468at2"/>
<reference evidence="4 5" key="1">
    <citation type="submission" date="2016-11" db="EMBL/GenBank/DDBJ databases">
        <title>Study of marine rhodopsin-containing bacteria.</title>
        <authorList>
            <person name="Yoshizawa S."/>
            <person name="Kumagai Y."/>
            <person name="Kogure K."/>
        </authorList>
    </citation>
    <scope>NUCLEOTIDE SEQUENCE [LARGE SCALE GENOMIC DNA]</scope>
    <source>
        <strain evidence="4 5">SAORIC-28</strain>
    </source>
</reference>
<evidence type="ECO:0000259" key="3">
    <source>
        <dbReference type="Pfam" id="PF01326"/>
    </source>
</evidence>
<dbReference type="Gene3D" id="3.30.1490.20">
    <property type="entry name" value="ATP-grasp fold, A domain"/>
    <property type="match status" value="1"/>
</dbReference>
<dbReference type="InterPro" id="IPR051549">
    <property type="entry name" value="PEP_Utilizing_Enz"/>
</dbReference>
<dbReference type="InterPro" id="IPR008279">
    <property type="entry name" value="PEP-util_enz_mobile_dom"/>
</dbReference>
<evidence type="ECO:0000313" key="4">
    <source>
        <dbReference type="EMBL" id="PAP77820.1"/>
    </source>
</evidence>
<dbReference type="GO" id="GO:0005524">
    <property type="term" value="F:ATP binding"/>
    <property type="evidence" value="ECO:0007669"/>
    <property type="project" value="InterPro"/>
</dbReference>